<name>A0A401QPX4_STRNR</name>
<dbReference type="Pfam" id="PF01636">
    <property type="entry name" value="APH"/>
    <property type="match status" value="1"/>
</dbReference>
<proteinExistence type="predicted"/>
<sequence>MSNWHFVKKRTADPAGGAVYVNDDHTRYRRTGGQALTAEAAFQHQLAARGYPVPRIVEDGTTDDGHVFVVEESLGERSLHDMALEGLDGTQALSDTVVDLAAEVGGRLLRAQAAHAAPAEPDALHAWVRTAGWTNNVFAENPDLDTPRMRAALDRAVAQLAGVPLAPGHLDYGLPNALPAGVIDWQHHRLVPLGYDAALALEIIPFKGGTKGYLASPEQRLRYLKALSEVARATTGQCLSRHLGPYLLVKALFFLALMRPTDPARTDKHLKWHYRRHLLQEVLEQYERTGAVDTARFPTLDDYASRHSAPGHP</sequence>
<evidence type="ECO:0000259" key="1">
    <source>
        <dbReference type="Pfam" id="PF01636"/>
    </source>
</evidence>
<feature type="domain" description="Aminoglycoside phosphotransferase" evidence="1">
    <location>
        <begin position="34"/>
        <end position="226"/>
    </location>
</feature>
<dbReference type="Proteomes" id="UP000288351">
    <property type="component" value="Unassembled WGS sequence"/>
</dbReference>
<dbReference type="SUPFAM" id="SSF56112">
    <property type="entry name" value="Protein kinase-like (PK-like)"/>
    <property type="match status" value="1"/>
</dbReference>
<comment type="caution">
    <text evidence="2">The sequence shown here is derived from an EMBL/GenBank/DDBJ whole genome shotgun (WGS) entry which is preliminary data.</text>
</comment>
<dbReference type="AlphaFoldDB" id="A0A401QPX4"/>
<protein>
    <recommendedName>
        <fullName evidence="1">Aminoglycoside phosphotransferase domain-containing protein</fullName>
    </recommendedName>
</protein>
<evidence type="ECO:0000313" key="2">
    <source>
        <dbReference type="EMBL" id="GCB87378.1"/>
    </source>
</evidence>
<accession>A0A401QPX4</accession>
<organism evidence="2 3">
    <name type="scientific">Streptomyces noursei</name>
    <name type="common">Streptomyces albulus</name>
    <dbReference type="NCBI Taxonomy" id="1971"/>
    <lineage>
        <taxon>Bacteria</taxon>
        <taxon>Bacillati</taxon>
        <taxon>Actinomycetota</taxon>
        <taxon>Actinomycetes</taxon>
        <taxon>Kitasatosporales</taxon>
        <taxon>Streptomycetaceae</taxon>
        <taxon>Streptomyces</taxon>
    </lineage>
</organism>
<reference evidence="2 3" key="1">
    <citation type="journal article" date="2019" name="Microbiol. Resour. Announc.">
        <title>Draft Genome Sequence of the Most Traditional epsilon-Poly-l-Lysine Producer, Streptomyces albulus NBRC14147.</title>
        <authorList>
            <person name="Yamanaka K."/>
            <person name="Hamano Y."/>
        </authorList>
    </citation>
    <scope>NUCLEOTIDE SEQUENCE [LARGE SCALE GENOMIC DNA]</scope>
    <source>
        <strain evidence="2 3">NBRC 14147</strain>
    </source>
</reference>
<evidence type="ECO:0000313" key="3">
    <source>
        <dbReference type="Proteomes" id="UP000288351"/>
    </source>
</evidence>
<dbReference type="RefSeq" id="WP_016572085.1">
    <property type="nucleotide sequence ID" value="NZ_CP104098.1"/>
</dbReference>
<dbReference type="InterPro" id="IPR011009">
    <property type="entry name" value="Kinase-like_dom_sf"/>
</dbReference>
<dbReference type="EMBL" id="BHXC01000001">
    <property type="protein sequence ID" value="GCB87378.1"/>
    <property type="molecule type" value="Genomic_DNA"/>
</dbReference>
<gene>
    <name evidence="2" type="ORF">SALB_00029</name>
</gene>
<dbReference type="InterPro" id="IPR002575">
    <property type="entry name" value="Aminoglycoside_PTrfase"/>
</dbReference>